<evidence type="ECO:0000256" key="1">
    <source>
        <dbReference type="ARBA" id="ARBA00004123"/>
    </source>
</evidence>
<dbReference type="InterPro" id="IPR009244">
    <property type="entry name" value="Mediatior_Med7"/>
</dbReference>
<evidence type="ECO:0000313" key="12">
    <source>
        <dbReference type="EMBL" id="KAF5854089.1"/>
    </source>
</evidence>
<evidence type="ECO:0000256" key="4">
    <source>
        <dbReference type="ARBA" id="ARBA00020631"/>
    </source>
</evidence>
<evidence type="ECO:0000256" key="2">
    <source>
        <dbReference type="ARBA" id="ARBA00009994"/>
    </source>
</evidence>
<evidence type="ECO:0000256" key="7">
    <source>
        <dbReference type="ARBA" id="ARBA00023163"/>
    </source>
</evidence>
<comment type="similarity">
    <text evidence="2 10">Belongs to the Mediator complex subunit 7 family.</text>
</comment>
<proteinExistence type="inferred from homology"/>
<dbReference type="SUPFAM" id="SSF140718">
    <property type="entry name" value="Mediator hinge subcomplex-like"/>
    <property type="match status" value="1"/>
</dbReference>
<dbReference type="Gene3D" id="6.10.140.1520">
    <property type="match status" value="1"/>
</dbReference>
<keyword evidence="7 10" id="KW-0804">Transcription</keyword>
<evidence type="ECO:0000256" key="9">
    <source>
        <dbReference type="ARBA" id="ARBA00025687"/>
    </source>
</evidence>
<reference evidence="12" key="1">
    <citation type="submission" date="2019-11" db="EMBL/GenBank/DDBJ databases">
        <title>Bipolaris sorokiniana Genome sequencing.</title>
        <authorList>
            <person name="Wang H."/>
        </authorList>
    </citation>
    <scope>NUCLEOTIDE SEQUENCE</scope>
</reference>
<evidence type="ECO:0000256" key="11">
    <source>
        <dbReference type="SAM" id="MobiDB-lite"/>
    </source>
</evidence>
<evidence type="ECO:0000256" key="3">
    <source>
        <dbReference type="ARBA" id="ARBA00011837"/>
    </source>
</evidence>
<evidence type="ECO:0000256" key="8">
    <source>
        <dbReference type="ARBA" id="ARBA00023242"/>
    </source>
</evidence>
<dbReference type="PANTHER" id="PTHR21428">
    <property type="entry name" value="MEDIATOR OF RNA POLYMERASE II TRANSCRIPTION SUBUNIT 7"/>
    <property type="match status" value="1"/>
</dbReference>
<keyword evidence="8 10" id="KW-0539">Nucleus</keyword>
<accession>A0A8H5ZTJ6</accession>
<dbReference type="EMBL" id="WNKQ01000001">
    <property type="protein sequence ID" value="KAF5854089.1"/>
    <property type="molecule type" value="Genomic_DNA"/>
</dbReference>
<dbReference type="GO" id="GO:0070847">
    <property type="term" value="C:core mediator complex"/>
    <property type="evidence" value="ECO:0007669"/>
    <property type="project" value="TreeGrafter"/>
</dbReference>
<evidence type="ECO:0000256" key="10">
    <source>
        <dbReference type="RuleBase" id="RU364060"/>
    </source>
</evidence>
<comment type="caution">
    <text evidence="12">The sequence shown here is derived from an EMBL/GenBank/DDBJ whole genome shotgun (WGS) entry which is preliminary data.</text>
</comment>
<dbReference type="OMA" id="MMQDHLD"/>
<protein>
    <recommendedName>
        <fullName evidence="4 10">Mediator of RNA polymerase II transcription subunit 7</fullName>
    </recommendedName>
</protein>
<dbReference type="PANTHER" id="PTHR21428:SF11">
    <property type="entry name" value="MEDIATOR OF RNA POLYMERASE II TRANSCRIPTION SUBUNIT 7"/>
    <property type="match status" value="1"/>
</dbReference>
<evidence type="ECO:0000256" key="5">
    <source>
        <dbReference type="ARBA" id="ARBA00023015"/>
    </source>
</evidence>
<name>A0A8H5ZTJ6_COCSA</name>
<dbReference type="GO" id="GO:0016592">
    <property type="term" value="C:mediator complex"/>
    <property type="evidence" value="ECO:0007669"/>
    <property type="project" value="InterPro"/>
</dbReference>
<comment type="subunit">
    <text evidence="3 10">Component of the Mediator complex.</text>
</comment>
<feature type="compositionally biased region" description="Basic and acidic residues" evidence="11">
    <location>
        <begin position="41"/>
        <end position="50"/>
    </location>
</feature>
<dbReference type="Pfam" id="PF05983">
    <property type="entry name" value="Med7"/>
    <property type="match status" value="1"/>
</dbReference>
<gene>
    <name evidence="12" type="ORF">GGP41_006876</name>
</gene>
<organism evidence="12 13">
    <name type="scientific">Cochliobolus sativus</name>
    <name type="common">Common root rot and spot blotch fungus</name>
    <name type="synonym">Bipolaris sorokiniana</name>
    <dbReference type="NCBI Taxonomy" id="45130"/>
    <lineage>
        <taxon>Eukaryota</taxon>
        <taxon>Fungi</taxon>
        <taxon>Dikarya</taxon>
        <taxon>Ascomycota</taxon>
        <taxon>Pezizomycotina</taxon>
        <taxon>Dothideomycetes</taxon>
        <taxon>Pleosporomycetidae</taxon>
        <taxon>Pleosporales</taxon>
        <taxon>Pleosporineae</taxon>
        <taxon>Pleosporaceae</taxon>
        <taxon>Bipolaris</taxon>
    </lineage>
</organism>
<dbReference type="Gene3D" id="6.10.140.200">
    <property type="match status" value="1"/>
</dbReference>
<feature type="region of interest" description="Disordered" evidence="11">
    <location>
        <begin position="41"/>
        <end position="63"/>
    </location>
</feature>
<comment type="function">
    <text evidence="9">Component of the Mediator complex, a coactivator involved in the regulated transcription of nearly all RNA polymerase II-dependent genes. Mediator functions as a bridge to convey information from gene-specific regulatory proteins to the basal RNA polymerase II transcription machinery. Mediator is recruited to promoters by direct interactions with regulatory proteins and serves as a scaffold for the assembly of a functional preinitiation complex with RNA polymerase II and the general transcription factors.</text>
</comment>
<feature type="region of interest" description="Disordered" evidence="11">
    <location>
        <begin position="135"/>
        <end position="155"/>
    </location>
</feature>
<dbReference type="InterPro" id="IPR044888">
    <property type="entry name" value="Mediatior_Med7_sf"/>
</dbReference>
<evidence type="ECO:0000313" key="13">
    <source>
        <dbReference type="Proteomes" id="UP000624244"/>
    </source>
</evidence>
<dbReference type="GO" id="GO:0006357">
    <property type="term" value="P:regulation of transcription by RNA polymerase II"/>
    <property type="evidence" value="ECO:0007669"/>
    <property type="project" value="InterPro"/>
</dbReference>
<keyword evidence="6 10" id="KW-0010">Activator</keyword>
<dbReference type="GO" id="GO:0003712">
    <property type="term" value="F:transcription coregulator activity"/>
    <property type="evidence" value="ECO:0007669"/>
    <property type="project" value="InterPro"/>
</dbReference>
<keyword evidence="5 10" id="KW-0805">Transcription regulation</keyword>
<dbReference type="InterPro" id="IPR037212">
    <property type="entry name" value="Med7/Med21-like"/>
</dbReference>
<dbReference type="AlphaFoldDB" id="A0A8H5ZTJ6"/>
<dbReference type="Proteomes" id="UP000624244">
    <property type="component" value="Unassembled WGS sequence"/>
</dbReference>
<sequence length="300" mass="33643">MAEPQRPGQVEDEDIVLSFFPDPPPFYKHFTPENLARLQEIEKDAGLHENNDDDPSSSAAPGTKLSAEQILALPTELRYLIPPEPPADDAEFHVFDTVAKAKGTDVFMKNMEYIADQLKMQGVFQDWQYEQLYPSDPSSTTSSQQLPTSSTITTSNSVSMDRQNYLFRFLRSILLSYISLLGIVASDPVSEKKDEKLKDIMTMVANMHALINEYRPHQARQTLIERMEEQVRRKRAEVEGVRKMGEKVRQVLAGLGAVDGEDKDGVRDAWGEGSAGVGKEQVRKVEAQKGAWEALEEVLG</sequence>
<evidence type="ECO:0000256" key="6">
    <source>
        <dbReference type="ARBA" id="ARBA00023159"/>
    </source>
</evidence>
<comment type="subcellular location">
    <subcellularLocation>
        <location evidence="1 10">Nucleus</location>
    </subcellularLocation>
</comment>